<keyword evidence="2 9" id="KW-0121">Carboxypeptidase</keyword>
<dbReference type="Gene3D" id="3.50.30.60">
    <property type="entry name" value="LD-carboxypeptidase A C-terminal domain-like"/>
    <property type="match status" value="1"/>
</dbReference>
<dbReference type="PIRSF" id="PIRSF028757">
    <property type="entry name" value="LD-carboxypeptidase"/>
    <property type="match status" value="1"/>
</dbReference>
<feature type="active site" description="Nucleophile" evidence="6">
    <location>
        <position position="157"/>
    </location>
</feature>
<comment type="similarity">
    <text evidence="1">Belongs to the peptidase S66 family.</text>
</comment>
<accession>A0A1C4C1M4</accession>
<evidence type="ECO:0000256" key="4">
    <source>
        <dbReference type="ARBA" id="ARBA00022801"/>
    </source>
</evidence>
<evidence type="ECO:0000256" key="2">
    <source>
        <dbReference type="ARBA" id="ARBA00022645"/>
    </source>
</evidence>
<dbReference type="GO" id="GO:0008236">
    <property type="term" value="F:serine-type peptidase activity"/>
    <property type="evidence" value="ECO:0007669"/>
    <property type="project" value="UniProtKB-KW"/>
</dbReference>
<dbReference type="GO" id="GO:0004180">
    <property type="term" value="F:carboxypeptidase activity"/>
    <property type="evidence" value="ECO:0007669"/>
    <property type="project" value="UniProtKB-KW"/>
</dbReference>
<dbReference type="InterPro" id="IPR003507">
    <property type="entry name" value="S66_fam"/>
</dbReference>
<dbReference type="InterPro" id="IPR040449">
    <property type="entry name" value="Peptidase_S66_N"/>
</dbReference>
<proteinExistence type="inferred from homology"/>
<name>A0A1C4C1M4_9BACT</name>
<dbReference type="STRING" id="1335309.GA0116948_103361"/>
<dbReference type="InterPro" id="IPR027461">
    <property type="entry name" value="Carboxypeptidase_A_C_sf"/>
</dbReference>
<evidence type="ECO:0000313" key="10">
    <source>
        <dbReference type="Proteomes" id="UP000242818"/>
    </source>
</evidence>
<keyword evidence="4" id="KW-0378">Hydrolase</keyword>
<protein>
    <submittedName>
        <fullName evidence="9">Muramoyltetrapeptide carboxypeptidase</fullName>
    </submittedName>
</protein>
<evidence type="ECO:0000256" key="1">
    <source>
        <dbReference type="ARBA" id="ARBA00010233"/>
    </source>
</evidence>
<dbReference type="Proteomes" id="UP000242818">
    <property type="component" value="Unassembled WGS sequence"/>
</dbReference>
<dbReference type="SUPFAM" id="SSF52317">
    <property type="entry name" value="Class I glutamine amidotransferase-like"/>
    <property type="match status" value="1"/>
</dbReference>
<sequence length="357" mass="39217">MNRKHFLTGIFGAGLSLPLWGPLAKAANKISLQQDLSTSQLSSTVLAAGIIPPYLQPGDLIGITCPAGYISRADIQPAVKLLQAWGFRIRVGSTVNARDHSFGGTDQARYTDLQAMLDDPEIKAIMCGRGGYGAARIVDRLDFSKFRQYPKWVIGFSDITVLHCHIHRHTGIASLHSKMCNSFPDDFGAAAPEVQQTILSIRQALTGVPMHYSVVPDPNNRPGNASGALIGGNLTMLQSVIGTQSEINTNGKILFLEEVGEYLYSLDRLFNSLQRAKKLDNLAGLVLCGFNRLKPDDPGEEFGRTLYDIVFEKVKNFRYPVCFNFPVGHQKNNYALKCGVLHQLRVQDNSVTLNEIG</sequence>
<dbReference type="PANTHER" id="PTHR30237:SF2">
    <property type="entry name" value="MUREIN TETRAPEPTIDE CARBOXYPEPTIDASE"/>
    <property type="match status" value="1"/>
</dbReference>
<dbReference type="InterPro" id="IPR029062">
    <property type="entry name" value="Class_I_gatase-like"/>
</dbReference>
<evidence type="ECO:0000313" key="9">
    <source>
        <dbReference type="EMBL" id="SCC13019.1"/>
    </source>
</evidence>
<keyword evidence="10" id="KW-1185">Reference proteome</keyword>
<dbReference type="SUPFAM" id="SSF141986">
    <property type="entry name" value="LD-carboxypeptidase A C-terminal domain-like"/>
    <property type="match status" value="1"/>
</dbReference>
<keyword evidence="3" id="KW-0645">Protease</keyword>
<evidence type="ECO:0000259" key="7">
    <source>
        <dbReference type="Pfam" id="PF02016"/>
    </source>
</evidence>
<gene>
    <name evidence="9" type="ORF">GA0116948_103361</name>
</gene>
<dbReference type="Gene3D" id="3.40.50.10740">
    <property type="entry name" value="Class I glutamine amidotransferase-like"/>
    <property type="match status" value="1"/>
</dbReference>
<dbReference type="PANTHER" id="PTHR30237">
    <property type="entry name" value="MURAMOYLTETRAPEPTIDE CARBOXYPEPTIDASE"/>
    <property type="match status" value="1"/>
</dbReference>
<dbReference type="AlphaFoldDB" id="A0A1C4C1M4"/>
<dbReference type="OrthoDB" id="9807329at2"/>
<evidence type="ECO:0000256" key="3">
    <source>
        <dbReference type="ARBA" id="ARBA00022670"/>
    </source>
</evidence>
<dbReference type="Pfam" id="PF02016">
    <property type="entry name" value="Peptidase_S66"/>
    <property type="match status" value="1"/>
</dbReference>
<evidence type="ECO:0000259" key="8">
    <source>
        <dbReference type="Pfam" id="PF17676"/>
    </source>
</evidence>
<dbReference type="Pfam" id="PF17676">
    <property type="entry name" value="Peptidase_S66C"/>
    <property type="match status" value="1"/>
</dbReference>
<evidence type="ECO:0000256" key="5">
    <source>
        <dbReference type="ARBA" id="ARBA00022825"/>
    </source>
</evidence>
<feature type="domain" description="LD-carboxypeptidase N-terminal" evidence="7">
    <location>
        <begin position="61"/>
        <end position="176"/>
    </location>
</feature>
<feature type="active site" description="Charge relay system" evidence="6">
    <location>
        <position position="257"/>
    </location>
</feature>
<evidence type="ECO:0000256" key="6">
    <source>
        <dbReference type="PIRSR" id="PIRSR028757-1"/>
    </source>
</evidence>
<feature type="active site" description="Charge relay system" evidence="6">
    <location>
        <position position="329"/>
    </location>
</feature>
<dbReference type="GO" id="GO:0006508">
    <property type="term" value="P:proteolysis"/>
    <property type="evidence" value="ECO:0007669"/>
    <property type="project" value="UniProtKB-KW"/>
</dbReference>
<organism evidence="9 10">
    <name type="scientific">Chitinophaga costaii</name>
    <dbReference type="NCBI Taxonomy" id="1335309"/>
    <lineage>
        <taxon>Bacteria</taxon>
        <taxon>Pseudomonadati</taxon>
        <taxon>Bacteroidota</taxon>
        <taxon>Chitinophagia</taxon>
        <taxon>Chitinophagales</taxon>
        <taxon>Chitinophagaceae</taxon>
        <taxon>Chitinophaga</taxon>
    </lineage>
</organism>
<dbReference type="InterPro" id="IPR027478">
    <property type="entry name" value="LdcA_N"/>
</dbReference>
<dbReference type="RefSeq" id="WP_089710440.1">
    <property type="nucleotide sequence ID" value="NZ_FMAR01000003.1"/>
</dbReference>
<feature type="domain" description="LD-carboxypeptidase C-terminal" evidence="8">
    <location>
        <begin position="226"/>
        <end position="342"/>
    </location>
</feature>
<reference evidence="9 10" key="1">
    <citation type="submission" date="2016-08" db="EMBL/GenBank/DDBJ databases">
        <authorList>
            <person name="Seilhamer J.J."/>
        </authorList>
    </citation>
    <scope>NUCLEOTIDE SEQUENCE [LARGE SCALE GENOMIC DNA]</scope>
    <source>
        <strain evidence="9 10">A37T2</strain>
    </source>
</reference>
<dbReference type="InterPro" id="IPR040921">
    <property type="entry name" value="Peptidase_S66C"/>
</dbReference>
<dbReference type="EMBL" id="FMAR01000003">
    <property type="protein sequence ID" value="SCC13019.1"/>
    <property type="molecule type" value="Genomic_DNA"/>
</dbReference>
<keyword evidence="5" id="KW-0720">Serine protease</keyword>
<dbReference type="CDD" id="cd07025">
    <property type="entry name" value="Peptidase_S66"/>
    <property type="match status" value="1"/>
</dbReference>